<reference evidence="3 4" key="1">
    <citation type="submission" date="2018-05" db="EMBL/GenBank/DDBJ databases">
        <title>Complete Genome Sequence of Methylobacterium sp. 17Sr1-28.</title>
        <authorList>
            <person name="Srinivasan S."/>
        </authorList>
    </citation>
    <scope>NUCLEOTIDE SEQUENCE [LARGE SCALE GENOMIC DNA]</scope>
    <source>
        <strain evidence="3 4">17Sr1-28</strain>
    </source>
</reference>
<protein>
    <submittedName>
        <fullName evidence="3">DUF305 domain-containing protein</fullName>
    </submittedName>
</protein>
<keyword evidence="1" id="KW-1133">Transmembrane helix</keyword>
<dbReference type="OrthoDB" id="517560at2"/>
<keyword evidence="1" id="KW-0812">Transmembrane</keyword>
<accession>A0A2U8WQC8</accession>
<dbReference type="PANTHER" id="PTHR36933:SF1">
    <property type="entry name" value="SLL0788 PROTEIN"/>
    <property type="match status" value="1"/>
</dbReference>
<evidence type="ECO:0000256" key="1">
    <source>
        <dbReference type="SAM" id="Phobius"/>
    </source>
</evidence>
<dbReference type="Pfam" id="PF03713">
    <property type="entry name" value="DUF305"/>
    <property type="match status" value="1"/>
</dbReference>
<dbReference type="InterPro" id="IPR005183">
    <property type="entry name" value="DUF305_CopM-like"/>
</dbReference>
<dbReference type="PANTHER" id="PTHR36933">
    <property type="entry name" value="SLL0788 PROTEIN"/>
    <property type="match status" value="1"/>
</dbReference>
<dbReference type="KEGG" id="mtea:DK419_19400"/>
<dbReference type="EMBL" id="CP029553">
    <property type="protein sequence ID" value="AWN48243.1"/>
    <property type="molecule type" value="Genomic_DNA"/>
</dbReference>
<evidence type="ECO:0000313" key="4">
    <source>
        <dbReference type="Proteomes" id="UP000245444"/>
    </source>
</evidence>
<keyword evidence="1" id="KW-0472">Membrane</keyword>
<dbReference type="Proteomes" id="UP000245444">
    <property type="component" value="Chromosome"/>
</dbReference>
<proteinExistence type="predicted"/>
<evidence type="ECO:0000259" key="2">
    <source>
        <dbReference type="Pfam" id="PF03713"/>
    </source>
</evidence>
<organism evidence="3 4">
    <name type="scientific">Methylobacterium terrae</name>
    <dbReference type="NCBI Taxonomy" id="2202827"/>
    <lineage>
        <taxon>Bacteria</taxon>
        <taxon>Pseudomonadati</taxon>
        <taxon>Pseudomonadota</taxon>
        <taxon>Alphaproteobacteria</taxon>
        <taxon>Hyphomicrobiales</taxon>
        <taxon>Methylobacteriaceae</taxon>
        <taxon>Methylobacterium</taxon>
    </lineage>
</organism>
<dbReference type="AlphaFoldDB" id="A0A2U8WQC8"/>
<feature type="transmembrane region" description="Helical" evidence="1">
    <location>
        <begin position="75"/>
        <end position="98"/>
    </location>
</feature>
<feature type="transmembrane region" description="Helical" evidence="1">
    <location>
        <begin position="146"/>
        <end position="166"/>
    </location>
</feature>
<dbReference type="Gene3D" id="1.20.1260.10">
    <property type="match status" value="1"/>
</dbReference>
<feature type="domain" description="DUF305" evidence="2">
    <location>
        <begin position="218"/>
        <end position="359"/>
    </location>
</feature>
<feature type="transmembrane region" description="Helical" evidence="1">
    <location>
        <begin position="186"/>
        <end position="207"/>
    </location>
</feature>
<name>A0A2U8WQC8_9HYPH</name>
<dbReference type="InterPro" id="IPR012347">
    <property type="entry name" value="Ferritin-like"/>
</dbReference>
<gene>
    <name evidence="3" type="ORF">DK419_19400</name>
</gene>
<sequence length="392" mass="42983">MPIRTPLLRPPVRPFGDAAAWRAALLLGLLSSTFSTLVSQATAARIGRDALVDWMVVAAIPLRDAALSPEPTWPAIAAGILFHQWADFSWALVFFGLLGRWTAGLPPAALLALCGPWALLTSSLEWFVLVPLLPFRQPIFTLEQPYWIGFLVHLTSASIYPLFPWLRDRVEGRVPSVHRRFAARWAGLAAAGLSGLGILALLGWLGWEVPHLGDEAFDRDYLRRMSEHHAQGAQIAGLAAERAEDPHLRALAALMVAAQHGDISVMMQWWDAWFPTLSPLCTPREREAMPGMARADEVEALRRSEGRDFDRRFVALMSRHHAGAVRMADEALAQAGDPRVRLLSHAIRHQQRGEIDLMHGAEGVAAVAAASRNLVLPYGRVAADRALAPAGP</sequence>
<evidence type="ECO:0000313" key="3">
    <source>
        <dbReference type="EMBL" id="AWN48243.1"/>
    </source>
</evidence>
<dbReference type="RefSeq" id="WP_109960535.1">
    <property type="nucleotide sequence ID" value="NZ_CP029553.1"/>
</dbReference>
<keyword evidence="4" id="KW-1185">Reference proteome</keyword>
<feature type="transmembrane region" description="Helical" evidence="1">
    <location>
        <begin position="110"/>
        <end position="134"/>
    </location>
</feature>